<dbReference type="GO" id="GO:0009051">
    <property type="term" value="P:pentose-phosphate shunt, oxidative branch"/>
    <property type="evidence" value="ECO:0007669"/>
    <property type="project" value="TreeGrafter"/>
</dbReference>
<protein>
    <recommendedName>
        <fullName evidence="7">Glucose-6-phosphate 1-dehydrogenase</fullName>
        <shortName evidence="7">G6PD</shortName>
        <ecNumber evidence="7">1.1.1.49</ecNumber>
    </recommendedName>
</protein>
<comment type="catalytic activity">
    <reaction evidence="7">
        <text>D-glucose 6-phosphate + NADP(+) = 6-phospho-D-glucono-1,5-lactone + NADPH + H(+)</text>
        <dbReference type="Rhea" id="RHEA:15841"/>
        <dbReference type="ChEBI" id="CHEBI:15378"/>
        <dbReference type="ChEBI" id="CHEBI:57783"/>
        <dbReference type="ChEBI" id="CHEBI:57955"/>
        <dbReference type="ChEBI" id="CHEBI:58349"/>
        <dbReference type="ChEBI" id="CHEBI:61548"/>
        <dbReference type="EC" id="1.1.1.49"/>
    </reaction>
</comment>
<evidence type="ECO:0000313" key="11">
    <source>
        <dbReference type="Proteomes" id="UP000481517"/>
    </source>
</evidence>
<dbReference type="GO" id="GO:0005829">
    <property type="term" value="C:cytosol"/>
    <property type="evidence" value="ECO:0007669"/>
    <property type="project" value="TreeGrafter"/>
</dbReference>
<comment type="pathway">
    <text evidence="1 7">Carbohydrate degradation; pentose phosphate pathway; D-ribulose 5-phosphate from D-glucose 6-phosphate (oxidative stage): step 1/3.</text>
</comment>
<feature type="binding site" evidence="7">
    <location>
        <position position="146"/>
    </location>
    <ligand>
        <name>NADP(+)</name>
        <dbReference type="ChEBI" id="CHEBI:58349"/>
    </ligand>
</feature>
<evidence type="ECO:0000259" key="9">
    <source>
        <dbReference type="Pfam" id="PF02781"/>
    </source>
</evidence>
<feature type="binding site" evidence="7">
    <location>
        <position position="176"/>
    </location>
    <ligand>
        <name>substrate</name>
    </ligand>
</feature>
<evidence type="ECO:0000256" key="6">
    <source>
        <dbReference type="ARBA" id="ARBA00023277"/>
    </source>
</evidence>
<dbReference type="SUPFAM" id="SSF55347">
    <property type="entry name" value="Glyceraldehyde-3-phosphate dehydrogenase-like, C-terminal domain"/>
    <property type="match status" value="1"/>
</dbReference>
<comment type="similarity">
    <text evidence="2 7">Belongs to the glucose-6-phosphate dehydrogenase family.</text>
</comment>
<dbReference type="HAMAP" id="MF_00966">
    <property type="entry name" value="G6PD"/>
    <property type="match status" value="1"/>
</dbReference>
<dbReference type="GO" id="GO:0006006">
    <property type="term" value="P:glucose metabolic process"/>
    <property type="evidence" value="ECO:0007669"/>
    <property type="project" value="UniProtKB-KW"/>
</dbReference>
<dbReference type="Proteomes" id="UP000481517">
    <property type="component" value="Unassembled WGS sequence"/>
</dbReference>
<accession>A0A6S6WKU1</accession>
<dbReference type="Pfam" id="PF02781">
    <property type="entry name" value="G6PD_C"/>
    <property type="match status" value="1"/>
</dbReference>
<proteinExistence type="inferred from homology"/>
<dbReference type="NCBIfam" id="TIGR00871">
    <property type="entry name" value="zwf"/>
    <property type="match status" value="1"/>
</dbReference>
<feature type="binding site" evidence="7">
    <location>
        <position position="343"/>
    </location>
    <ligand>
        <name>substrate</name>
    </ligand>
</feature>
<comment type="caution">
    <text evidence="7">Lacks conserved residue(s) required for the propagation of feature annotation.</text>
</comment>
<gene>
    <name evidence="7 10" type="primary">zwf</name>
    <name evidence="10" type="ORF">PSI9734_00708</name>
</gene>
<feature type="binding site" evidence="7">
    <location>
        <position position="214"/>
    </location>
    <ligand>
        <name>substrate</name>
    </ligand>
</feature>
<dbReference type="PRINTS" id="PR00079">
    <property type="entry name" value="G6PDHDRGNASE"/>
</dbReference>
<evidence type="ECO:0000256" key="1">
    <source>
        <dbReference type="ARBA" id="ARBA00004937"/>
    </source>
</evidence>
<sequence length="490" mass="55756">MTTPAACCDLILFGSLGDLARRKLLPALYQLEKSNLLDENTRIIGVARQSLSSTEFCQQVEQSLNTFVTKEALDEQVWQRFSAKLQYCALDLTDEDAYDGLAQLLDAGTRPPICYFATPPTLFPVICDGLARVGLNKEPTRVVLEKPLGEDLASSCHINQHVARYFNESQVYRIDHYLGKETVLNLLALRFANSIFSDHWSHNTIDHIQITAAEQVGVEGRWGYYDQAGQLRDMVQNHLLQVLSLIAMEPPTRLDADSIRDEKLKVLKSLRPISQRNVREDTVRGQYTAGFVGDNRVPGYLQEDGAHANSTTETFVGLKVHIDNWRWSGVPFYLRTGKRMPQKRTEVVITFKSQPHNIFHETLAQLPPNRLIIRLQPDEGVEIQMMNKIPGLGKRMQLKPTTLDLSFYETFENKRIADAYERLLLEAIEGNQYLFVHRDEVEHAWRWIDGIRAAWEELAEPPKSYAAGTWGPVASVTLMAQDGREWDDES</sequence>
<feature type="active site" description="Proton acceptor" evidence="7">
    <location>
        <position position="238"/>
    </location>
</feature>
<dbReference type="NCBIfam" id="NF009492">
    <property type="entry name" value="PRK12853.1-3"/>
    <property type="match status" value="1"/>
</dbReference>
<evidence type="ECO:0000256" key="7">
    <source>
        <dbReference type="HAMAP-Rule" id="MF_00966"/>
    </source>
</evidence>
<dbReference type="InterPro" id="IPR019796">
    <property type="entry name" value="G6P_DH_AS"/>
</dbReference>
<dbReference type="GO" id="GO:0050661">
    <property type="term" value="F:NADP binding"/>
    <property type="evidence" value="ECO:0007669"/>
    <property type="project" value="UniProtKB-UniRule"/>
</dbReference>
<evidence type="ECO:0000256" key="5">
    <source>
        <dbReference type="ARBA" id="ARBA00023002"/>
    </source>
</evidence>
<feature type="binding site" evidence="7">
    <location>
        <position position="338"/>
    </location>
    <ligand>
        <name>substrate</name>
    </ligand>
</feature>
<feature type="binding site" evidence="7">
    <location>
        <position position="180"/>
    </location>
    <ligand>
        <name>substrate</name>
    </ligand>
</feature>
<dbReference type="SUPFAM" id="SSF51735">
    <property type="entry name" value="NAD(P)-binding Rossmann-fold domains"/>
    <property type="match status" value="1"/>
</dbReference>
<feature type="domain" description="Glucose-6-phosphate dehydrogenase NAD-binding" evidence="8">
    <location>
        <begin position="11"/>
        <end position="185"/>
    </location>
</feature>
<evidence type="ECO:0000256" key="2">
    <source>
        <dbReference type="ARBA" id="ARBA00009975"/>
    </source>
</evidence>
<keyword evidence="6 7" id="KW-0119">Carbohydrate metabolism</keyword>
<keyword evidence="4 7" id="KW-0521">NADP</keyword>
<dbReference type="InterPro" id="IPR036291">
    <property type="entry name" value="NAD(P)-bd_dom_sf"/>
</dbReference>
<dbReference type="EMBL" id="CADCXY010000001">
    <property type="protein sequence ID" value="CAB0150141.1"/>
    <property type="molecule type" value="Genomic_DNA"/>
</dbReference>
<feature type="domain" description="Glucose-6-phosphate dehydrogenase C-terminal" evidence="9">
    <location>
        <begin position="187"/>
        <end position="486"/>
    </location>
</feature>
<dbReference type="Pfam" id="PF00479">
    <property type="entry name" value="G6PD_N"/>
    <property type="match status" value="1"/>
</dbReference>
<feature type="binding site" evidence="7">
    <location>
        <position position="48"/>
    </location>
    <ligand>
        <name>NADP(+)</name>
        <dbReference type="ChEBI" id="CHEBI:58349"/>
    </ligand>
</feature>
<feature type="binding site" evidence="7">
    <location>
        <position position="233"/>
    </location>
    <ligand>
        <name>substrate</name>
    </ligand>
</feature>
<dbReference type="FunFam" id="3.30.360.10:FF:000011">
    <property type="entry name" value="Glucose-6-phosphate 1-dehydrogenase"/>
    <property type="match status" value="1"/>
</dbReference>
<dbReference type="PANTHER" id="PTHR23429">
    <property type="entry name" value="GLUCOSE-6-PHOSPHATE 1-DEHYDROGENASE G6PD"/>
    <property type="match status" value="1"/>
</dbReference>
<keyword evidence="5 7" id="KW-0560">Oxidoreductase</keyword>
<dbReference type="EC" id="1.1.1.49" evidence="7"/>
<dbReference type="PANTHER" id="PTHR23429:SF0">
    <property type="entry name" value="GLUCOSE-6-PHOSPHATE 1-DEHYDROGENASE"/>
    <property type="match status" value="1"/>
</dbReference>
<dbReference type="RefSeq" id="WP_173919712.1">
    <property type="nucleotide sequence ID" value="NZ_CADCXY010000001.1"/>
</dbReference>
<evidence type="ECO:0000256" key="3">
    <source>
        <dbReference type="ARBA" id="ARBA00022526"/>
    </source>
</evidence>
<comment type="function">
    <text evidence="7">Catalyzes the oxidation of glucose 6-phosphate to 6-phosphogluconolactone.</text>
</comment>
<evidence type="ECO:0000259" key="8">
    <source>
        <dbReference type="Pfam" id="PF00479"/>
    </source>
</evidence>
<feature type="binding site" evidence="7">
    <location>
        <begin position="91"/>
        <end position="92"/>
    </location>
    <ligand>
        <name>NADP(+)</name>
        <dbReference type="ChEBI" id="CHEBI:58349"/>
    </ligand>
</feature>
<dbReference type="PROSITE" id="PS00069">
    <property type="entry name" value="G6P_DEHYDROGENASE"/>
    <property type="match status" value="1"/>
</dbReference>
<dbReference type="Gene3D" id="3.30.360.10">
    <property type="entry name" value="Dihydrodipicolinate Reductase, domain 2"/>
    <property type="match status" value="1"/>
</dbReference>
<dbReference type="InterPro" id="IPR001282">
    <property type="entry name" value="G6P_DH"/>
</dbReference>
<dbReference type="InterPro" id="IPR022675">
    <property type="entry name" value="G6P_DH_C"/>
</dbReference>
<dbReference type="GO" id="GO:0004345">
    <property type="term" value="F:glucose-6-phosphate dehydrogenase activity"/>
    <property type="evidence" value="ECO:0007669"/>
    <property type="project" value="UniProtKB-UniRule"/>
</dbReference>
<reference evidence="10 11" key="1">
    <citation type="submission" date="2020-02" db="EMBL/GenBank/DDBJ databases">
        <authorList>
            <person name="Rodrigo-Torres L."/>
            <person name="Arahal R. D."/>
            <person name="Lucena T."/>
        </authorList>
    </citation>
    <scope>NUCLEOTIDE SEQUENCE [LARGE SCALE GENOMIC DNA]</scope>
    <source>
        <strain evidence="10 11">CECT 9734</strain>
    </source>
</reference>
<dbReference type="InterPro" id="IPR022674">
    <property type="entry name" value="G6P_DH_NAD-bd"/>
</dbReference>
<dbReference type="UniPathway" id="UPA00115">
    <property type="reaction ID" value="UER00408"/>
</dbReference>
<dbReference type="AlphaFoldDB" id="A0A6S6WKU1"/>
<keyword evidence="3 7" id="KW-0313">Glucose metabolism</keyword>
<dbReference type="Gene3D" id="3.40.50.720">
    <property type="entry name" value="NAD(P)-binding Rossmann-like Domain"/>
    <property type="match status" value="1"/>
</dbReference>
<evidence type="ECO:0000256" key="4">
    <source>
        <dbReference type="ARBA" id="ARBA00022857"/>
    </source>
</evidence>
<name>A0A6S6WKU1_9GAMM</name>
<organism evidence="10 11">
    <name type="scientific">Pseudidiomarina piscicola</name>
    <dbReference type="NCBI Taxonomy" id="2614830"/>
    <lineage>
        <taxon>Bacteria</taxon>
        <taxon>Pseudomonadati</taxon>
        <taxon>Pseudomonadota</taxon>
        <taxon>Gammaproteobacteria</taxon>
        <taxon>Alteromonadales</taxon>
        <taxon>Idiomarinaceae</taxon>
        <taxon>Pseudidiomarina</taxon>
    </lineage>
</organism>
<dbReference type="PIRSF" id="PIRSF000110">
    <property type="entry name" value="G6PD"/>
    <property type="match status" value="1"/>
</dbReference>
<evidence type="ECO:0000313" key="10">
    <source>
        <dbReference type="EMBL" id="CAB0150141.1"/>
    </source>
</evidence>
<keyword evidence="11" id="KW-1185">Reference proteome</keyword>